<reference evidence="1 2" key="1">
    <citation type="journal article" date="2021" name="Nat. Commun.">
        <title>Genetic determinants of endophytism in the Arabidopsis root mycobiome.</title>
        <authorList>
            <person name="Mesny F."/>
            <person name="Miyauchi S."/>
            <person name="Thiergart T."/>
            <person name="Pickel B."/>
            <person name="Atanasova L."/>
            <person name="Karlsson M."/>
            <person name="Huettel B."/>
            <person name="Barry K.W."/>
            <person name="Haridas S."/>
            <person name="Chen C."/>
            <person name="Bauer D."/>
            <person name="Andreopoulos W."/>
            <person name="Pangilinan J."/>
            <person name="LaButti K."/>
            <person name="Riley R."/>
            <person name="Lipzen A."/>
            <person name="Clum A."/>
            <person name="Drula E."/>
            <person name="Henrissat B."/>
            <person name="Kohler A."/>
            <person name="Grigoriev I.V."/>
            <person name="Martin F.M."/>
            <person name="Hacquard S."/>
        </authorList>
    </citation>
    <scope>NUCLEOTIDE SEQUENCE [LARGE SCALE GENOMIC DNA]</scope>
    <source>
        <strain evidence="1 2">MPI-CAGE-CH-0241</strain>
    </source>
</reference>
<dbReference type="InterPro" id="IPR027417">
    <property type="entry name" value="P-loop_NTPase"/>
</dbReference>
<dbReference type="Proteomes" id="UP000777438">
    <property type="component" value="Unassembled WGS sequence"/>
</dbReference>
<dbReference type="SUPFAM" id="SSF52540">
    <property type="entry name" value="P-loop containing nucleoside triphosphate hydrolases"/>
    <property type="match status" value="1"/>
</dbReference>
<dbReference type="OrthoDB" id="8954335at2759"/>
<sequence length="321" mass="35641">MSKPAPQHEDTGRKAKPPVNVLILGETANGKSTLIRQLGVCAGNTNPDVKIGYGNVSCTKEVGRYPISAKLRNYYLEDAYSGQQIKNAKYSDLVDFTDDNATVVGSKSDENGKVFNFEPIDTPGLDDSDGNDMEIMTDIIEKVGELSHLNAVIYVRSMNKPVGKSFTRLYEYIQRCVPVISNGLIVVHTCFSIDRVETALSGKYDLAKQRQEAFQTATKGRMSVAHFFMDPDPDPDMMNPFAVAESLKLLKLLSTQLPLDITNLKLLKAPDMVNVDAHVLLTLERLQARLQNRLNEELAAADKSKEGILRIHREISRLKAQ</sequence>
<dbReference type="EMBL" id="JAGPYM010000011">
    <property type="protein sequence ID" value="KAH6889465.1"/>
    <property type="molecule type" value="Genomic_DNA"/>
</dbReference>
<dbReference type="AlphaFoldDB" id="A0A9P9ASI7"/>
<accession>A0A9P9ASI7</accession>
<organism evidence="1 2">
    <name type="scientific">Thelonectria olida</name>
    <dbReference type="NCBI Taxonomy" id="1576542"/>
    <lineage>
        <taxon>Eukaryota</taxon>
        <taxon>Fungi</taxon>
        <taxon>Dikarya</taxon>
        <taxon>Ascomycota</taxon>
        <taxon>Pezizomycotina</taxon>
        <taxon>Sordariomycetes</taxon>
        <taxon>Hypocreomycetidae</taxon>
        <taxon>Hypocreales</taxon>
        <taxon>Nectriaceae</taxon>
        <taxon>Thelonectria</taxon>
    </lineage>
</organism>
<evidence type="ECO:0000313" key="1">
    <source>
        <dbReference type="EMBL" id="KAH6889465.1"/>
    </source>
</evidence>
<keyword evidence="2" id="KW-1185">Reference proteome</keyword>
<comment type="caution">
    <text evidence="1">The sequence shown here is derived from an EMBL/GenBank/DDBJ whole genome shotgun (WGS) entry which is preliminary data.</text>
</comment>
<name>A0A9P9ASI7_9HYPO</name>
<evidence type="ECO:0000313" key="2">
    <source>
        <dbReference type="Proteomes" id="UP000777438"/>
    </source>
</evidence>
<dbReference type="Gene3D" id="3.40.50.300">
    <property type="entry name" value="P-loop containing nucleotide triphosphate hydrolases"/>
    <property type="match status" value="1"/>
</dbReference>
<evidence type="ECO:0008006" key="3">
    <source>
        <dbReference type="Google" id="ProtNLM"/>
    </source>
</evidence>
<gene>
    <name evidence="1" type="ORF">B0T10DRAFT_572933</name>
</gene>
<protein>
    <recommendedName>
        <fullName evidence="3">G domain-containing protein</fullName>
    </recommendedName>
</protein>
<proteinExistence type="predicted"/>